<dbReference type="InterPro" id="IPR057666">
    <property type="entry name" value="DrpA_SLOG"/>
</dbReference>
<dbReference type="OrthoDB" id="9785707at2"/>
<dbReference type="Pfam" id="PF17782">
    <property type="entry name" value="WHD_DprA"/>
    <property type="match status" value="1"/>
</dbReference>
<dbReference type="Gene3D" id="3.40.50.450">
    <property type="match status" value="1"/>
</dbReference>
<dbReference type="SUPFAM" id="SSF102405">
    <property type="entry name" value="MCP/YpsA-like"/>
    <property type="match status" value="1"/>
</dbReference>
<evidence type="ECO:0000259" key="2">
    <source>
        <dbReference type="Pfam" id="PF02481"/>
    </source>
</evidence>
<dbReference type="InterPro" id="IPR003488">
    <property type="entry name" value="DprA"/>
</dbReference>
<evidence type="ECO:0000256" key="1">
    <source>
        <dbReference type="ARBA" id="ARBA00006525"/>
    </source>
</evidence>
<organism evidence="4 5">
    <name type="scientific">Saccharopolyspora shandongensis</name>
    <dbReference type="NCBI Taxonomy" id="418495"/>
    <lineage>
        <taxon>Bacteria</taxon>
        <taxon>Bacillati</taxon>
        <taxon>Actinomycetota</taxon>
        <taxon>Actinomycetes</taxon>
        <taxon>Pseudonocardiales</taxon>
        <taxon>Pseudonocardiaceae</taxon>
        <taxon>Saccharopolyspora</taxon>
    </lineage>
</organism>
<dbReference type="GO" id="GO:0009294">
    <property type="term" value="P:DNA-mediated transformation"/>
    <property type="evidence" value="ECO:0007669"/>
    <property type="project" value="InterPro"/>
</dbReference>
<evidence type="ECO:0000259" key="3">
    <source>
        <dbReference type="Pfam" id="PF17782"/>
    </source>
</evidence>
<reference evidence="5" key="1">
    <citation type="submission" date="2016-10" db="EMBL/GenBank/DDBJ databases">
        <authorList>
            <person name="Varghese N."/>
            <person name="Submissions S."/>
        </authorList>
    </citation>
    <scope>NUCLEOTIDE SEQUENCE [LARGE SCALE GENOMIC DNA]</scope>
    <source>
        <strain evidence="5">CGMCC 4.3530</strain>
    </source>
</reference>
<feature type="domain" description="DprA winged helix" evidence="3">
    <location>
        <begin position="320"/>
        <end position="376"/>
    </location>
</feature>
<dbReference type="PANTHER" id="PTHR43022:SF1">
    <property type="entry name" value="PROTEIN SMF"/>
    <property type="match status" value="1"/>
</dbReference>
<dbReference type="InterPro" id="IPR036388">
    <property type="entry name" value="WH-like_DNA-bd_sf"/>
</dbReference>
<dbReference type="InterPro" id="IPR041614">
    <property type="entry name" value="DprA_WH"/>
</dbReference>
<comment type="similarity">
    <text evidence="1">Belongs to the DprA/Smf family.</text>
</comment>
<gene>
    <name evidence="4" type="ORF">SAMN05216215_1005193</name>
</gene>
<dbReference type="AlphaFoldDB" id="A0A1H2WJQ1"/>
<dbReference type="Proteomes" id="UP000199529">
    <property type="component" value="Unassembled WGS sequence"/>
</dbReference>
<dbReference type="Gene3D" id="1.10.10.10">
    <property type="entry name" value="Winged helix-like DNA-binding domain superfamily/Winged helix DNA-binding domain"/>
    <property type="match status" value="1"/>
</dbReference>
<evidence type="ECO:0000313" key="4">
    <source>
        <dbReference type="EMBL" id="SDW80870.1"/>
    </source>
</evidence>
<name>A0A1H2WJQ1_9PSEU</name>
<protein>
    <submittedName>
        <fullName evidence="4">DNA processing protein</fullName>
    </submittedName>
</protein>
<keyword evidence="5" id="KW-1185">Reference proteome</keyword>
<proteinExistence type="inferred from homology"/>
<dbReference type="EMBL" id="FNOK01000005">
    <property type="protein sequence ID" value="SDW80870.1"/>
    <property type="molecule type" value="Genomic_DNA"/>
</dbReference>
<accession>A0A1H2WJQ1</accession>
<dbReference type="RefSeq" id="WP_093262781.1">
    <property type="nucleotide sequence ID" value="NZ_FNOK01000005.1"/>
</dbReference>
<dbReference type="NCBIfam" id="TIGR00732">
    <property type="entry name" value="dprA"/>
    <property type="match status" value="1"/>
</dbReference>
<sequence>MARWASMGERAKRELLVARAFLVAVAEPPAPALARFVTEHGPCRAVGLIQRETAPADVTAEVEARRWHVSGEQLLVAAEAAGVRLVVPEDPEWPREAFDGLFGARSVDLPGIAEPIALWVRGKAVLAEAAEQAVAIVGARAATGYGEHVAAEFGHGLATAGFTVASGAAYGIDGAAHRGALAAGGLTVAFLACGVDVDYPAGHGRLLRAIADQGAVVSEYPLGTPPRKHRFLVRNRLIASFGSATVVVEAGARSGAANTAHTADALGRPVLAVPGPVTSKNSVGCHGMVRSGQAVLVTRTQEVLEALSPLGAQLEVEIPAQPRRTDALHPDARRLHDALTGIDCASADELARDSGLPLGKVRALLPELELAGFVARSERGWSMTGS</sequence>
<evidence type="ECO:0000313" key="5">
    <source>
        <dbReference type="Proteomes" id="UP000199529"/>
    </source>
</evidence>
<dbReference type="Pfam" id="PF02481">
    <property type="entry name" value="DNA_processg_A"/>
    <property type="match status" value="1"/>
</dbReference>
<feature type="domain" description="Smf/DprA SLOG" evidence="2">
    <location>
        <begin position="87"/>
        <end position="307"/>
    </location>
</feature>
<dbReference type="PANTHER" id="PTHR43022">
    <property type="entry name" value="PROTEIN SMF"/>
    <property type="match status" value="1"/>
</dbReference>
<dbReference type="STRING" id="418495.SAMN05216215_1005193"/>